<protein>
    <submittedName>
        <fullName evidence="2">Uncharacterized protein</fullName>
    </submittedName>
</protein>
<evidence type="ECO:0000256" key="1">
    <source>
        <dbReference type="SAM" id="Phobius"/>
    </source>
</evidence>
<reference evidence="2" key="1">
    <citation type="journal article" date="2019" name="Plant J.">
        <title>Chlorella vulgaris genome assembly and annotation reveals the molecular basis for metabolic acclimation to high light conditions.</title>
        <authorList>
            <person name="Cecchin M."/>
            <person name="Marcolungo L."/>
            <person name="Rossato M."/>
            <person name="Girolomoni L."/>
            <person name="Cosentino E."/>
            <person name="Cuine S."/>
            <person name="Li-Beisson Y."/>
            <person name="Delledonne M."/>
            <person name="Ballottari M."/>
        </authorList>
    </citation>
    <scope>NUCLEOTIDE SEQUENCE</scope>
    <source>
        <strain evidence="2">211/11P</strain>
    </source>
</reference>
<feature type="transmembrane region" description="Helical" evidence="1">
    <location>
        <begin position="86"/>
        <end position="107"/>
    </location>
</feature>
<feature type="transmembrane region" description="Helical" evidence="1">
    <location>
        <begin position="147"/>
        <end position="166"/>
    </location>
</feature>
<dbReference type="EMBL" id="SIDB01000004">
    <property type="protein sequence ID" value="KAI3433831.1"/>
    <property type="molecule type" value="Genomic_DNA"/>
</dbReference>
<name>A0A9D4YZ80_CHLVU</name>
<keyword evidence="1" id="KW-0812">Transmembrane</keyword>
<keyword evidence="1" id="KW-1133">Transmembrane helix</keyword>
<accession>A0A9D4YZ80</accession>
<keyword evidence="3" id="KW-1185">Reference proteome</keyword>
<keyword evidence="1" id="KW-0472">Membrane</keyword>
<feature type="transmembrane region" description="Helical" evidence="1">
    <location>
        <begin position="216"/>
        <end position="237"/>
    </location>
</feature>
<gene>
    <name evidence="2" type="ORF">D9Q98_003635</name>
</gene>
<feature type="transmembrane region" description="Helical" evidence="1">
    <location>
        <begin position="53"/>
        <end position="74"/>
    </location>
</feature>
<comment type="caution">
    <text evidence="2">The sequence shown here is derived from an EMBL/GenBank/DDBJ whole genome shotgun (WGS) entry which is preliminary data.</text>
</comment>
<reference evidence="2" key="2">
    <citation type="submission" date="2020-11" db="EMBL/GenBank/DDBJ databases">
        <authorList>
            <person name="Cecchin M."/>
            <person name="Marcolungo L."/>
            <person name="Rossato M."/>
            <person name="Girolomoni L."/>
            <person name="Cosentino E."/>
            <person name="Cuine S."/>
            <person name="Li-Beisson Y."/>
            <person name="Delledonne M."/>
            <person name="Ballottari M."/>
        </authorList>
    </citation>
    <scope>NUCLEOTIDE SEQUENCE</scope>
    <source>
        <strain evidence="2">211/11P</strain>
        <tissue evidence="2">Whole cell</tissue>
    </source>
</reference>
<proteinExistence type="predicted"/>
<dbReference type="Proteomes" id="UP001055712">
    <property type="component" value="Unassembled WGS sequence"/>
</dbReference>
<feature type="transmembrane region" description="Helical" evidence="1">
    <location>
        <begin position="113"/>
        <end position="140"/>
    </location>
</feature>
<evidence type="ECO:0000313" key="2">
    <source>
        <dbReference type="EMBL" id="KAI3433831.1"/>
    </source>
</evidence>
<dbReference type="AlphaFoldDB" id="A0A9D4YZ80"/>
<sequence>MDIFPAWFPEREVAFRRTAADRCANADRAGLRWCSRLLLVYALLNLSPHLSEAGSTVFIVLRCLLAEGVALCIVRRRRLYVRHRQQFVTALFVLLTGLNVAVGGVQARQLSGLFGIAFNSSGWATLLTDLLLRGPLWLFLFASRARLLVRWSLMLLPLLAVAAMQPAQQACKLYLQVPGIEQPLSLVWKALDVLHLSMVPLWRADIGPAPTSVQMCLGISAYLVFFFGTALPLYLAYCLEWRARAAFAAEARHQRRQLAEAVGGRAGGGFPPGAQQPSLTGLWPLDLHFASAVVWCISSLAPPLARAA</sequence>
<organism evidence="2 3">
    <name type="scientific">Chlorella vulgaris</name>
    <name type="common">Green alga</name>
    <dbReference type="NCBI Taxonomy" id="3077"/>
    <lineage>
        <taxon>Eukaryota</taxon>
        <taxon>Viridiplantae</taxon>
        <taxon>Chlorophyta</taxon>
        <taxon>core chlorophytes</taxon>
        <taxon>Trebouxiophyceae</taxon>
        <taxon>Chlorellales</taxon>
        <taxon>Chlorellaceae</taxon>
        <taxon>Chlorella clade</taxon>
        <taxon>Chlorella</taxon>
    </lineage>
</organism>
<evidence type="ECO:0000313" key="3">
    <source>
        <dbReference type="Proteomes" id="UP001055712"/>
    </source>
</evidence>